<dbReference type="SUPFAM" id="SSF161084">
    <property type="entry name" value="MAPEG domain-like"/>
    <property type="match status" value="1"/>
</dbReference>
<sequence length="136" mass="15072">MLAPIVTLIAWTLLVWIWMYARRIPAMSKAGLNPQDARHPGSLNVLPAEVRQVAENYNHLMEQPTIFYALAFAVQLSGQADGLSVLLGWAYVGLRVLHSLVQGTINIVMIRFALFSLSTIVLMVLLVHTGPGFFID</sequence>
<name>A0A418WGM5_9PROT</name>
<comment type="caution">
    <text evidence="6">The sequence shown here is derived from an EMBL/GenBank/DDBJ whole genome shotgun (WGS) entry which is preliminary data.</text>
</comment>
<evidence type="ECO:0000256" key="4">
    <source>
        <dbReference type="ARBA" id="ARBA00023136"/>
    </source>
</evidence>
<comment type="subcellular location">
    <subcellularLocation>
        <location evidence="1">Membrane</location>
    </subcellularLocation>
</comment>
<keyword evidence="7" id="KW-1185">Reference proteome</keyword>
<dbReference type="Pfam" id="PF01124">
    <property type="entry name" value="MAPEG"/>
    <property type="match status" value="1"/>
</dbReference>
<organism evidence="6 7">
    <name type="scientific">Oleomonas cavernae</name>
    <dbReference type="NCBI Taxonomy" id="2320859"/>
    <lineage>
        <taxon>Bacteria</taxon>
        <taxon>Pseudomonadati</taxon>
        <taxon>Pseudomonadota</taxon>
        <taxon>Alphaproteobacteria</taxon>
        <taxon>Acetobacterales</taxon>
        <taxon>Acetobacteraceae</taxon>
        <taxon>Oleomonas</taxon>
    </lineage>
</organism>
<proteinExistence type="predicted"/>
<evidence type="ECO:0000256" key="3">
    <source>
        <dbReference type="ARBA" id="ARBA00022989"/>
    </source>
</evidence>
<dbReference type="GO" id="GO:0016020">
    <property type="term" value="C:membrane"/>
    <property type="evidence" value="ECO:0007669"/>
    <property type="project" value="UniProtKB-SubCell"/>
</dbReference>
<keyword evidence="4 5" id="KW-0472">Membrane</keyword>
<dbReference type="EMBL" id="QYUK01000011">
    <property type="protein sequence ID" value="RJF89177.1"/>
    <property type="molecule type" value="Genomic_DNA"/>
</dbReference>
<feature type="transmembrane region" description="Helical" evidence="5">
    <location>
        <begin position="104"/>
        <end position="127"/>
    </location>
</feature>
<gene>
    <name evidence="6" type="ORF">D3874_21180</name>
</gene>
<evidence type="ECO:0000256" key="2">
    <source>
        <dbReference type="ARBA" id="ARBA00022692"/>
    </source>
</evidence>
<dbReference type="InterPro" id="IPR023352">
    <property type="entry name" value="MAPEG-like_dom_sf"/>
</dbReference>
<evidence type="ECO:0000313" key="6">
    <source>
        <dbReference type="EMBL" id="RJF89177.1"/>
    </source>
</evidence>
<dbReference type="RefSeq" id="WP_119780543.1">
    <property type="nucleotide sequence ID" value="NZ_QYUK01000011.1"/>
</dbReference>
<dbReference type="Gene3D" id="1.20.120.550">
    <property type="entry name" value="Membrane associated eicosanoid/glutathione metabolism-like domain"/>
    <property type="match status" value="1"/>
</dbReference>
<dbReference type="OrthoDB" id="5516290at2"/>
<dbReference type="AlphaFoldDB" id="A0A418WGM5"/>
<keyword evidence="2 5" id="KW-0812">Transmembrane</keyword>
<evidence type="ECO:0000256" key="1">
    <source>
        <dbReference type="ARBA" id="ARBA00004370"/>
    </source>
</evidence>
<dbReference type="Proteomes" id="UP000284605">
    <property type="component" value="Unassembled WGS sequence"/>
</dbReference>
<reference evidence="6 7" key="1">
    <citation type="submission" date="2018-09" db="EMBL/GenBank/DDBJ databases">
        <authorList>
            <person name="Zhu H."/>
        </authorList>
    </citation>
    <scope>NUCLEOTIDE SEQUENCE [LARGE SCALE GENOMIC DNA]</scope>
    <source>
        <strain evidence="6 7">K1W22B-8</strain>
    </source>
</reference>
<dbReference type="InterPro" id="IPR001129">
    <property type="entry name" value="Membr-assoc_MAPEG"/>
</dbReference>
<evidence type="ECO:0000313" key="7">
    <source>
        <dbReference type="Proteomes" id="UP000284605"/>
    </source>
</evidence>
<accession>A0A418WGM5</accession>
<protein>
    <submittedName>
        <fullName evidence="6">MAPEG family protein</fullName>
    </submittedName>
</protein>
<feature type="transmembrane region" description="Helical" evidence="5">
    <location>
        <begin position="6"/>
        <end position="21"/>
    </location>
</feature>
<keyword evidence="3 5" id="KW-1133">Transmembrane helix</keyword>
<evidence type="ECO:0000256" key="5">
    <source>
        <dbReference type="SAM" id="Phobius"/>
    </source>
</evidence>